<dbReference type="GO" id="GO:0032259">
    <property type="term" value="P:methylation"/>
    <property type="evidence" value="ECO:0007669"/>
    <property type="project" value="InterPro"/>
</dbReference>
<feature type="domain" description="Type I restriction enzyme R protein N-terminal" evidence="3">
    <location>
        <begin position="26"/>
        <end position="139"/>
    </location>
</feature>
<dbReference type="Gene3D" id="3.40.50.150">
    <property type="entry name" value="Vaccinia Virus protein VP39"/>
    <property type="match status" value="1"/>
</dbReference>
<protein>
    <submittedName>
        <fullName evidence="4">Uncharacterized protein</fullName>
    </submittedName>
</protein>
<dbReference type="AlphaFoldDB" id="A0A386AXK3"/>
<feature type="domain" description="DNA methylase adenine-specific" evidence="2">
    <location>
        <begin position="288"/>
        <end position="524"/>
    </location>
</feature>
<dbReference type="PROSITE" id="PS00092">
    <property type="entry name" value="N6_MTASE"/>
    <property type="match status" value="1"/>
</dbReference>
<reference evidence="4" key="2">
    <citation type="journal article" date="2019" name="Mol. Phylogenet. Evol.">
        <title>Reassessment of the classification of bryopsidales (chlorophyta) based on chloroplast phylogenomic analyses.</title>
        <authorList>
            <person name="Cremen M.C."/>
            <person name="Leliaert F."/>
            <person name="West J."/>
            <person name="Lam D.W."/>
            <person name="Shimada S."/>
            <person name="Lopez-Bautista J.M."/>
            <person name="Verbruggen H."/>
        </authorList>
    </citation>
    <scope>NUCLEOTIDE SEQUENCE</scope>
</reference>
<dbReference type="EMBL" id="MH591089">
    <property type="protein sequence ID" value="AYC64084.1"/>
    <property type="molecule type" value="Genomic_DNA"/>
</dbReference>
<name>A0A386AXK3_9CHLO</name>
<evidence type="ECO:0000313" key="4">
    <source>
        <dbReference type="EMBL" id="AYC64084.1"/>
    </source>
</evidence>
<dbReference type="InterPro" id="IPR002052">
    <property type="entry name" value="DNA_methylase_N6_adenine_CS"/>
</dbReference>
<dbReference type="PRINTS" id="PR00507">
    <property type="entry name" value="N12N6MTFRASE"/>
</dbReference>
<sequence length="673" mass="78815">MRNYLICPVRGKLSVKETDNFNEFTEEYRRIECVQFLLDKGYPKENFDFEKELLKYGHSGRNSLRADLVVYNAAKDIDNIILVAEIKKKSKNKENAINYQLKPAFHQLKNCLYAIYWDDENRIFFTKENEYENSLLKIPLYGATFENKLLCFNDLKQISRPQKLLELLEQKIHNLGATNKDFRYKEIFKILLSKYYDETKNKNSAFLDFQLLNKEKDDALNKRISALYNEAYIYYSSNTPIKLEIAFNLNKNILKECIVLLQDYSLIKTDQLVLQDFFMYFAPILLRKELDQYYTPQELVSFMVENIEIKPTSTFIDPCGGSGDFLVGVIKKALFKNLDDIKQNIHYWDISQEASNIASLNMILNGDGRSHIKVIDSLNEYQLKNNHFSICITNPPFGTNTQWEKNINIMKKYTLGKKKGKLIKQELGILFIERCINLLKEGGILSIVLPNGYLTNPSFKYIREFLIANGRIVGIISLPEGVFKKSYAGGFTTILFFKKEKIKGDYEIFVDVVNKMGFNHTRKNAPKIFKRDDNGDFLLDENNNKIIDNDLIVIQEKFKKFCFNNNIFGMERKNLSINYCFTNFNTLLKDNNLIFCPKRYNSTYKSLISNIKNNKYATLKDIKGLVENETSFEKELSKKYIYLETKDLFNGLYKKDNIFRGWELPNRAKKEAY</sequence>
<evidence type="ECO:0000259" key="3">
    <source>
        <dbReference type="Pfam" id="PF13588"/>
    </source>
</evidence>
<proteinExistence type="predicted"/>
<accession>A0A386AXK3</accession>
<reference evidence="4" key="1">
    <citation type="submission" date="2018-07" db="EMBL/GenBank/DDBJ databases">
        <authorList>
            <person name="Quirk P.G."/>
            <person name="Krulwich T.A."/>
        </authorList>
    </citation>
    <scope>NUCLEOTIDE SEQUENCE</scope>
</reference>
<dbReference type="InterPro" id="IPR052916">
    <property type="entry name" value="Type-I_RE_MTase_Subunit"/>
</dbReference>
<dbReference type="InterPro" id="IPR029464">
    <property type="entry name" value="HSDR_N"/>
</dbReference>
<organism evidence="4">
    <name type="scientific">Johnson-sea-linkia profunda</name>
    <dbReference type="NCBI Taxonomy" id="575876"/>
    <lineage>
        <taxon>Eukaryota</taxon>
        <taxon>Viridiplantae</taxon>
        <taxon>Chlorophyta</taxon>
        <taxon>core chlorophytes</taxon>
        <taxon>Ulvophyceae</taxon>
        <taxon>TCBD clade</taxon>
        <taxon>Bryopsidales</taxon>
        <taxon>Halimedineae</taxon>
        <taxon>Halimedaceae</taxon>
        <taxon>Rhipileae</taxon>
        <taxon>Johnson-sea-linkia</taxon>
    </lineage>
</organism>
<dbReference type="PANTHER" id="PTHR42998:SF1">
    <property type="entry name" value="TYPE I RESTRICTION ENZYME HINDI METHYLASE SUBUNIT"/>
    <property type="match status" value="1"/>
</dbReference>
<dbReference type="SUPFAM" id="SSF53335">
    <property type="entry name" value="S-adenosyl-L-methionine-dependent methyltransferases"/>
    <property type="match status" value="1"/>
</dbReference>
<evidence type="ECO:0000259" key="2">
    <source>
        <dbReference type="Pfam" id="PF02384"/>
    </source>
</evidence>
<keyword evidence="1" id="KW-0680">Restriction system</keyword>
<dbReference type="GO" id="GO:0008170">
    <property type="term" value="F:N-methyltransferase activity"/>
    <property type="evidence" value="ECO:0007669"/>
    <property type="project" value="InterPro"/>
</dbReference>
<dbReference type="Pfam" id="PF02384">
    <property type="entry name" value="N6_Mtase"/>
    <property type="match status" value="1"/>
</dbReference>
<keyword evidence="4" id="KW-0150">Chloroplast</keyword>
<evidence type="ECO:0000256" key="1">
    <source>
        <dbReference type="ARBA" id="ARBA00022747"/>
    </source>
</evidence>
<keyword evidence="4" id="KW-0934">Plastid</keyword>
<dbReference type="PANTHER" id="PTHR42998">
    <property type="entry name" value="TYPE I RESTRICTION ENZYME HINDVIIP M PROTEIN-RELATED"/>
    <property type="match status" value="1"/>
</dbReference>
<dbReference type="InterPro" id="IPR029063">
    <property type="entry name" value="SAM-dependent_MTases_sf"/>
</dbReference>
<gene>
    <name evidence="4" type="primary">orf673</name>
</gene>
<dbReference type="GO" id="GO:0009307">
    <property type="term" value="P:DNA restriction-modification system"/>
    <property type="evidence" value="ECO:0007669"/>
    <property type="project" value="UniProtKB-KW"/>
</dbReference>
<dbReference type="InterPro" id="IPR003356">
    <property type="entry name" value="DNA_methylase_A-5"/>
</dbReference>
<dbReference type="Pfam" id="PF13588">
    <property type="entry name" value="HSDR_N_2"/>
    <property type="match status" value="1"/>
</dbReference>
<dbReference type="GO" id="GO:0003677">
    <property type="term" value="F:DNA binding"/>
    <property type="evidence" value="ECO:0007669"/>
    <property type="project" value="InterPro"/>
</dbReference>
<geneLocation type="chloroplast" evidence="4"/>